<dbReference type="InterPro" id="IPR005495">
    <property type="entry name" value="LptG/LptF_permease"/>
</dbReference>
<evidence type="ECO:0000256" key="3">
    <source>
        <dbReference type="ARBA" id="ARBA00022692"/>
    </source>
</evidence>
<dbReference type="GO" id="GO:0055085">
    <property type="term" value="P:transmembrane transport"/>
    <property type="evidence" value="ECO:0007669"/>
    <property type="project" value="InterPro"/>
</dbReference>
<comment type="caution">
    <text evidence="7">The sequence shown here is derived from an EMBL/GenBank/DDBJ whole genome shotgun (WGS) entry which is preliminary data.</text>
</comment>
<keyword evidence="8" id="KW-1185">Reference proteome</keyword>
<accession>A0A8J7M5Q7</accession>
<keyword evidence="5 6" id="KW-0472">Membrane</keyword>
<evidence type="ECO:0000256" key="6">
    <source>
        <dbReference type="SAM" id="Phobius"/>
    </source>
</evidence>
<feature type="transmembrane region" description="Helical" evidence="6">
    <location>
        <begin position="348"/>
        <end position="373"/>
    </location>
</feature>
<feature type="transmembrane region" description="Helical" evidence="6">
    <location>
        <begin position="61"/>
        <end position="83"/>
    </location>
</feature>
<dbReference type="PANTHER" id="PTHR33529:SF2">
    <property type="entry name" value="LIPOPOLYSACCHARIDE EXPORT SYSTEM PERMEASE PROTEIN LPTG"/>
    <property type="match status" value="1"/>
</dbReference>
<evidence type="ECO:0000256" key="5">
    <source>
        <dbReference type="ARBA" id="ARBA00023136"/>
    </source>
</evidence>
<feature type="transmembrane region" description="Helical" evidence="6">
    <location>
        <begin position="291"/>
        <end position="310"/>
    </location>
</feature>
<proteinExistence type="predicted"/>
<dbReference type="Proteomes" id="UP000655420">
    <property type="component" value="Unassembled WGS sequence"/>
</dbReference>
<dbReference type="AlphaFoldDB" id="A0A8J7M5Q7"/>
<dbReference type="RefSeq" id="WP_200608526.1">
    <property type="nucleotide sequence ID" value="NZ_JAEHHL010000002.1"/>
</dbReference>
<evidence type="ECO:0000313" key="7">
    <source>
        <dbReference type="EMBL" id="MBK0398849.1"/>
    </source>
</evidence>
<evidence type="ECO:0000256" key="4">
    <source>
        <dbReference type="ARBA" id="ARBA00022989"/>
    </source>
</evidence>
<keyword evidence="3 6" id="KW-0812">Transmembrane</keyword>
<keyword evidence="2" id="KW-1003">Cell membrane</keyword>
<organism evidence="7 8">
    <name type="scientific">Thermohalobaculum xanthum</name>
    <dbReference type="NCBI Taxonomy" id="2753746"/>
    <lineage>
        <taxon>Bacteria</taxon>
        <taxon>Pseudomonadati</taxon>
        <taxon>Pseudomonadota</taxon>
        <taxon>Alphaproteobacteria</taxon>
        <taxon>Rhodobacterales</taxon>
        <taxon>Paracoccaceae</taxon>
        <taxon>Thermohalobaculum</taxon>
    </lineage>
</organism>
<dbReference type="Pfam" id="PF03739">
    <property type="entry name" value="LptF_LptG"/>
    <property type="match status" value="1"/>
</dbReference>
<evidence type="ECO:0000256" key="1">
    <source>
        <dbReference type="ARBA" id="ARBA00004651"/>
    </source>
</evidence>
<sequence>MSGTLSLYVLRRFLGIALGAFLAVFALVAIVDLVELMRANRSGGAGFTDLIVMALMRAPSITITAAPFTVLLASMTCFAWFARSSELVVMRGAGVSVWIILAPVLTAAVMLGVLAFAVYNPVASALSGRFMQLEERFFGRSSSALSVSADGLWLRQGDQNGQTVINAARASGPVDRLWDVSIFQFSTTDQLTRRIDARSAALGDQVWRLSGVQRWDFSASDPDEGDSGVMQRETVAVAIDEMTIPTDLTTARIQESFAPPDTISFWKLPEFVRLLEDSGFSSARHRLHWHALLAVPVAFAAMVLVGAAFSMRHVRFGGLGMMALGCVISGFAYFFLSDIARALGSSGAIPVTVAAWAPPAAAVLLALGLLLHFEDG</sequence>
<name>A0A8J7M5Q7_9RHOB</name>
<reference evidence="7" key="1">
    <citation type="submission" date="2020-12" db="EMBL/GenBank/DDBJ databases">
        <title>Bacterial taxonomy.</title>
        <authorList>
            <person name="Pan X."/>
        </authorList>
    </citation>
    <scope>NUCLEOTIDE SEQUENCE</scope>
    <source>
        <strain evidence="7">M0105</strain>
    </source>
</reference>
<dbReference type="GO" id="GO:0043190">
    <property type="term" value="C:ATP-binding cassette (ABC) transporter complex"/>
    <property type="evidence" value="ECO:0007669"/>
    <property type="project" value="InterPro"/>
</dbReference>
<comment type="subcellular location">
    <subcellularLocation>
        <location evidence="1">Cell membrane</location>
        <topology evidence="1">Multi-pass membrane protein</topology>
    </subcellularLocation>
</comment>
<dbReference type="EMBL" id="JAEHHL010000002">
    <property type="protein sequence ID" value="MBK0398849.1"/>
    <property type="molecule type" value="Genomic_DNA"/>
</dbReference>
<gene>
    <name evidence="7" type="primary">lptG</name>
    <name evidence="7" type="ORF">H0I76_06585</name>
</gene>
<dbReference type="PANTHER" id="PTHR33529">
    <property type="entry name" value="SLR0882 PROTEIN-RELATED"/>
    <property type="match status" value="1"/>
</dbReference>
<feature type="transmembrane region" description="Helical" evidence="6">
    <location>
        <begin position="95"/>
        <end position="119"/>
    </location>
</feature>
<protein>
    <submittedName>
        <fullName evidence="7">LPS export ABC transporter permease LptG</fullName>
    </submittedName>
</protein>
<feature type="transmembrane region" description="Helical" evidence="6">
    <location>
        <begin position="12"/>
        <end position="34"/>
    </location>
</feature>
<dbReference type="InterPro" id="IPR030923">
    <property type="entry name" value="LptG"/>
</dbReference>
<dbReference type="NCBIfam" id="TIGR04408">
    <property type="entry name" value="LptG_lptG"/>
    <property type="match status" value="1"/>
</dbReference>
<feature type="transmembrane region" description="Helical" evidence="6">
    <location>
        <begin position="316"/>
        <end position="336"/>
    </location>
</feature>
<evidence type="ECO:0000256" key="2">
    <source>
        <dbReference type="ARBA" id="ARBA00022475"/>
    </source>
</evidence>
<keyword evidence="4 6" id="KW-1133">Transmembrane helix</keyword>
<evidence type="ECO:0000313" key="8">
    <source>
        <dbReference type="Proteomes" id="UP000655420"/>
    </source>
</evidence>
<dbReference type="GO" id="GO:0015920">
    <property type="term" value="P:lipopolysaccharide transport"/>
    <property type="evidence" value="ECO:0007669"/>
    <property type="project" value="TreeGrafter"/>
</dbReference>